<name>A0A7X0PC20_9BURK</name>
<evidence type="ECO:0000313" key="1">
    <source>
        <dbReference type="EMBL" id="MBB6558844.1"/>
    </source>
</evidence>
<evidence type="ECO:0008006" key="3">
    <source>
        <dbReference type="Google" id="ProtNLM"/>
    </source>
</evidence>
<gene>
    <name evidence="1" type="ORF">HNP48_001508</name>
</gene>
<dbReference type="AlphaFoldDB" id="A0A7X0PC20"/>
<protein>
    <recommendedName>
        <fullName evidence="3">Ankyrin repeat-containing protein</fullName>
    </recommendedName>
</protein>
<keyword evidence="2" id="KW-1185">Reference proteome</keyword>
<reference evidence="1 2" key="1">
    <citation type="submission" date="2020-08" db="EMBL/GenBank/DDBJ databases">
        <title>Functional genomics of gut bacteria from endangered species of beetles.</title>
        <authorList>
            <person name="Carlos-Shanley C."/>
        </authorList>
    </citation>
    <scope>NUCLEOTIDE SEQUENCE [LARGE SCALE GENOMIC DNA]</scope>
    <source>
        <strain evidence="1 2">S00198</strain>
    </source>
</reference>
<organism evidence="1 2">
    <name type="scientific">Acidovorax soli</name>
    <dbReference type="NCBI Taxonomy" id="592050"/>
    <lineage>
        <taxon>Bacteria</taxon>
        <taxon>Pseudomonadati</taxon>
        <taxon>Pseudomonadota</taxon>
        <taxon>Betaproteobacteria</taxon>
        <taxon>Burkholderiales</taxon>
        <taxon>Comamonadaceae</taxon>
        <taxon>Acidovorax</taxon>
    </lineage>
</organism>
<proteinExistence type="predicted"/>
<dbReference type="Proteomes" id="UP000575083">
    <property type="component" value="Unassembled WGS sequence"/>
</dbReference>
<accession>A0A7X0PC20</accession>
<sequence length="565" mass="60799">MSANTYTFTCIGSDAAALARLLALLQVAMQAPDAALPEPLNRFFEYWDEPCVTSASLLGTTLRCTVDTSAHDLLEKPQILAWHASGAEYLRVHVFNSQVGESVTTYYHSGKRITAKAFPKPVLSEGERLYELVLEAKDGALAKEVKAGASSNATADGVPIMVLALRAGLVKSVRALHDAGVDWTACLPWAAEVADLIGACGGNQREAMLSGLLHAPGVDLPALSRLERVARSVSVHPKLLQWLLAQPGVDVNALLVDDHSGQETGSLLFHSVEFFQDRADVLKVLTACGARSVPPAQMSNVERLTCMCRGYRDAQTPAQLAASGVDLETPLWREYPALRMVMRNYMGALGDLRLAQDLLDAGAGVDYWKDPEAFQEEVVEPLLTVYWNEPSNASGKLVSRLDADACQIVIGTMRRVLERGVSAAMEVSLQVDDLETRHEGESPPSACYAGSLLGAVAGLLCVRGSILRPLCLPLVTLLLENGADPHGPCTRNIHLSDRRRIWGGGNWPELHNPWPEGASVLAYLQERQAKAPDPIDAAVIAAMHIWAATTEQGTSGTPALSGPNR</sequence>
<dbReference type="RefSeq" id="WP_184856258.1">
    <property type="nucleotide sequence ID" value="NZ_JACHLK010000002.1"/>
</dbReference>
<dbReference type="EMBL" id="JACHLK010000002">
    <property type="protein sequence ID" value="MBB6558844.1"/>
    <property type="molecule type" value="Genomic_DNA"/>
</dbReference>
<evidence type="ECO:0000313" key="2">
    <source>
        <dbReference type="Proteomes" id="UP000575083"/>
    </source>
</evidence>
<comment type="caution">
    <text evidence="1">The sequence shown here is derived from an EMBL/GenBank/DDBJ whole genome shotgun (WGS) entry which is preliminary data.</text>
</comment>